<dbReference type="PROSITE" id="PS51332">
    <property type="entry name" value="B12_BINDING"/>
    <property type="match status" value="1"/>
</dbReference>
<dbReference type="SFLD" id="SFLDG01123">
    <property type="entry name" value="methyltransferase_(Class_B)"/>
    <property type="match status" value="1"/>
</dbReference>
<sequence>MAVNVTLCVPPQGYFAERWKESSMPSLGILYMAACLEKEGIPVRTLPTHIMKWDIPDIVRYVEDEKPDIFGLTITTENRLEAFDVARAVKNARPETLVVAGGPHCVATAYDTLLHIPEVDIVVSGEAEETIVELVRAVEAGGGAKNFKKIAGLNFREDGKIVSNGPRMKIPDLNTLPMPARHLENMDLYNFKVDVPGKGKLQAANLMTSRGCPFDCNFCATPVNWGRKVRGISPDKVIAEIEYCIEKYGAEVIWFYDDTLNYNPKRLEQICDMMIERRLNVNWFCEVRVDALERKLFDKMVMAGMYHFGFGVESANERVCRDIINKKATLQQAIDVIDWANEMNVTANPFFIFSHPTETWAEALETLRFAESLRGRAQCSMAILHVYPATELWNRAVNEGKIPKDFSWTTPDDPRIVELPEAQGCIPLYMDKLSWFQISTIIFRFSQSAMKVSLWSKIIKAVKRVNSFRRFRQYFVMGLALIKLKFDNFVGGRKKENDDSMAKPADY</sequence>
<dbReference type="GO" id="GO:0051539">
    <property type="term" value="F:4 iron, 4 sulfur cluster binding"/>
    <property type="evidence" value="ECO:0007669"/>
    <property type="project" value="UniProtKB-KW"/>
</dbReference>
<organism evidence="11">
    <name type="scientific">hydrothermal vent metagenome</name>
    <dbReference type="NCBI Taxonomy" id="652676"/>
    <lineage>
        <taxon>unclassified sequences</taxon>
        <taxon>metagenomes</taxon>
        <taxon>ecological metagenomes</taxon>
    </lineage>
</organism>
<name>A0A3B1C7D6_9ZZZZ</name>
<evidence type="ECO:0000256" key="5">
    <source>
        <dbReference type="ARBA" id="ARBA00022691"/>
    </source>
</evidence>
<keyword evidence="8" id="KW-0411">Iron-sulfur</keyword>
<protein>
    <submittedName>
        <fullName evidence="11">Uncharacterized protein</fullName>
    </submittedName>
</protein>
<dbReference type="GO" id="GO:0046872">
    <property type="term" value="F:metal ion binding"/>
    <property type="evidence" value="ECO:0007669"/>
    <property type="project" value="UniProtKB-KW"/>
</dbReference>
<dbReference type="GO" id="GO:0003824">
    <property type="term" value="F:catalytic activity"/>
    <property type="evidence" value="ECO:0007669"/>
    <property type="project" value="InterPro"/>
</dbReference>
<dbReference type="SUPFAM" id="SSF102114">
    <property type="entry name" value="Radical SAM enzymes"/>
    <property type="match status" value="1"/>
</dbReference>
<dbReference type="GO" id="GO:0031419">
    <property type="term" value="F:cobalamin binding"/>
    <property type="evidence" value="ECO:0007669"/>
    <property type="project" value="InterPro"/>
</dbReference>
<proteinExistence type="predicted"/>
<dbReference type="Gene3D" id="3.80.30.20">
    <property type="entry name" value="tm_1862 like domain"/>
    <property type="match status" value="1"/>
</dbReference>
<dbReference type="InterPro" id="IPR020612">
    <property type="entry name" value="Methylthiotransferase_CS"/>
</dbReference>
<evidence type="ECO:0000256" key="3">
    <source>
        <dbReference type="ARBA" id="ARBA00022603"/>
    </source>
</evidence>
<evidence type="ECO:0000256" key="2">
    <source>
        <dbReference type="ARBA" id="ARBA00022485"/>
    </source>
</evidence>
<dbReference type="InterPro" id="IPR036724">
    <property type="entry name" value="Cobalamin-bd_sf"/>
</dbReference>
<feature type="domain" description="B12-binding" evidence="9">
    <location>
        <begin position="10"/>
        <end position="145"/>
    </location>
</feature>
<dbReference type="SFLD" id="SFLDS00029">
    <property type="entry name" value="Radical_SAM"/>
    <property type="match status" value="1"/>
</dbReference>
<dbReference type="CDD" id="cd01335">
    <property type="entry name" value="Radical_SAM"/>
    <property type="match status" value="1"/>
</dbReference>
<evidence type="ECO:0000259" key="9">
    <source>
        <dbReference type="PROSITE" id="PS51332"/>
    </source>
</evidence>
<dbReference type="InterPro" id="IPR034466">
    <property type="entry name" value="Methyltransferase_Class_B"/>
</dbReference>
<evidence type="ECO:0000259" key="10">
    <source>
        <dbReference type="PROSITE" id="PS51918"/>
    </source>
</evidence>
<dbReference type="SFLD" id="SFLDG01082">
    <property type="entry name" value="B12-binding_domain_containing"/>
    <property type="match status" value="1"/>
</dbReference>
<keyword evidence="7" id="KW-0408">Iron</keyword>
<dbReference type="PROSITE" id="PS51918">
    <property type="entry name" value="RADICAL_SAM"/>
    <property type="match status" value="1"/>
</dbReference>
<evidence type="ECO:0000256" key="8">
    <source>
        <dbReference type="ARBA" id="ARBA00023014"/>
    </source>
</evidence>
<keyword evidence="6" id="KW-0479">Metal-binding</keyword>
<dbReference type="SMART" id="SM00729">
    <property type="entry name" value="Elp3"/>
    <property type="match status" value="1"/>
</dbReference>
<evidence type="ECO:0000256" key="7">
    <source>
        <dbReference type="ARBA" id="ARBA00023004"/>
    </source>
</evidence>
<evidence type="ECO:0000256" key="1">
    <source>
        <dbReference type="ARBA" id="ARBA00001966"/>
    </source>
</evidence>
<dbReference type="AlphaFoldDB" id="A0A3B1C7D6"/>
<keyword evidence="3" id="KW-0489">Methyltransferase</keyword>
<keyword evidence="5" id="KW-0949">S-adenosyl-L-methionine</keyword>
<dbReference type="InterPro" id="IPR007197">
    <property type="entry name" value="rSAM"/>
</dbReference>
<feature type="domain" description="Radical SAM core" evidence="10">
    <location>
        <begin position="198"/>
        <end position="429"/>
    </location>
</feature>
<dbReference type="InterPro" id="IPR023404">
    <property type="entry name" value="rSAM_horseshoe"/>
</dbReference>
<keyword evidence="2" id="KW-0004">4Fe-4S</keyword>
<dbReference type="InterPro" id="IPR006158">
    <property type="entry name" value="Cobalamin-bd"/>
</dbReference>
<comment type="cofactor">
    <cofactor evidence="1">
        <name>[4Fe-4S] cluster</name>
        <dbReference type="ChEBI" id="CHEBI:49883"/>
    </cofactor>
</comment>
<evidence type="ECO:0000256" key="4">
    <source>
        <dbReference type="ARBA" id="ARBA00022679"/>
    </source>
</evidence>
<dbReference type="PANTHER" id="PTHR43409">
    <property type="entry name" value="ANAEROBIC MAGNESIUM-PROTOPORPHYRIN IX MONOMETHYL ESTER CYCLASE-RELATED"/>
    <property type="match status" value="1"/>
</dbReference>
<keyword evidence="4" id="KW-0808">Transferase</keyword>
<dbReference type="PANTHER" id="PTHR43409:SF7">
    <property type="entry name" value="BLL1977 PROTEIN"/>
    <property type="match status" value="1"/>
</dbReference>
<dbReference type="InterPro" id="IPR006638">
    <property type="entry name" value="Elp3/MiaA/NifB-like_rSAM"/>
</dbReference>
<dbReference type="InterPro" id="IPR058240">
    <property type="entry name" value="rSAM_sf"/>
</dbReference>
<dbReference type="EMBL" id="UOGC01000158">
    <property type="protein sequence ID" value="VAX24052.1"/>
    <property type="molecule type" value="Genomic_DNA"/>
</dbReference>
<reference evidence="11" key="1">
    <citation type="submission" date="2018-06" db="EMBL/GenBank/DDBJ databases">
        <authorList>
            <person name="Zhirakovskaya E."/>
        </authorList>
    </citation>
    <scope>NUCLEOTIDE SEQUENCE</scope>
</reference>
<evidence type="ECO:0000313" key="11">
    <source>
        <dbReference type="EMBL" id="VAX24052.1"/>
    </source>
</evidence>
<dbReference type="PROSITE" id="PS01278">
    <property type="entry name" value="MTTASE_RADICAL"/>
    <property type="match status" value="1"/>
</dbReference>
<dbReference type="SUPFAM" id="SSF52242">
    <property type="entry name" value="Cobalamin (vitamin B12)-binding domain"/>
    <property type="match status" value="1"/>
</dbReference>
<accession>A0A3B1C7D6</accession>
<dbReference type="CDD" id="cd02068">
    <property type="entry name" value="radical_SAM_B12_BD"/>
    <property type="match status" value="1"/>
</dbReference>
<dbReference type="Gene3D" id="3.40.50.280">
    <property type="entry name" value="Cobalamin-binding domain"/>
    <property type="match status" value="1"/>
</dbReference>
<dbReference type="Pfam" id="PF04055">
    <property type="entry name" value="Radical_SAM"/>
    <property type="match status" value="1"/>
</dbReference>
<dbReference type="Pfam" id="PF02310">
    <property type="entry name" value="B12-binding"/>
    <property type="match status" value="1"/>
</dbReference>
<dbReference type="InterPro" id="IPR051198">
    <property type="entry name" value="BchE-like"/>
</dbReference>
<gene>
    <name evidence="11" type="ORF">MNBD_NITROSPINAE01-813</name>
</gene>
<evidence type="ECO:0000256" key="6">
    <source>
        <dbReference type="ARBA" id="ARBA00022723"/>
    </source>
</evidence>